<dbReference type="RefSeq" id="WP_380688429.1">
    <property type="nucleotide sequence ID" value="NZ_JBHRSS010000003.1"/>
</dbReference>
<evidence type="ECO:0000256" key="3">
    <source>
        <dbReference type="SAM" id="Phobius"/>
    </source>
</evidence>
<keyword evidence="5" id="KW-0808">Transferase</keyword>
<dbReference type="PROSITE" id="PS50887">
    <property type="entry name" value="GGDEF"/>
    <property type="match status" value="1"/>
</dbReference>
<evidence type="ECO:0000256" key="1">
    <source>
        <dbReference type="ARBA" id="ARBA00012528"/>
    </source>
</evidence>
<protein>
    <recommendedName>
        <fullName evidence="1">diguanylate cyclase</fullName>
        <ecNumber evidence="1">2.7.7.65</ecNumber>
    </recommendedName>
</protein>
<dbReference type="InterPro" id="IPR050469">
    <property type="entry name" value="Diguanylate_Cyclase"/>
</dbReference>
<feature type="transmembrane region" description="Helical" evidence="3">
    <location>
        <begin position="65"/>
        <end position="86"/>
    </location>
</feature>
<comment type="caution">
    <text evidence="5">The sequence shown here is derived from an EMBL/GenBank/DDBJ whole genome shotgun (WGS) entry which is preliminary data.</text>
</comment>
<reference evidence="6" key="1">
    <citation type="journal article" date="2019" name="Int. J. Syst. Evol. Microbiol.">
        <title>The Global Catalogue of Microorganisms (GCM) 10K type strain sequencing project: providing services to taxonomists for standard genome sequencing and annotation.</title>
        <authorList>
            <consortium name="The Broad Institute Genomics Platform"/>
            <consortium name="The Broad Institute Genome Sequencing Center for Infectious Disease"/>
            <person name="Wu L."/>
            <person name="Ma J."/>
        </authorList>
    </citation>
    <scope>NUCLEOTIDE SEQUENCE [LARGE SCALE GENOMIC DNA]</scope>
    <source>
        <strain evidence="6">KCTC 52640</strain>
    </source>
</reference>
<sequence length="419" mass="46012">MKSSPTDIYSLSAAPGMQDGIGPRIRPTRLLQAQIRRGFRALRFGNALESDFCRYLRVSGRLSRASLITVSFVGILVIILIDQALLGVPGELVRPTRLLELGVMMPVVVFCGFFCWRWPYSRYIEGVMLLMFVGMNVGMMGQRVVASHHGFDVPAEMVGVTIVAMFSLARIRFWLMLPAAIVATAAAVATELLFVDAGANAYYHLFAASLLLTIGVMGGYSSEYFIRWTWLNGTLLRYMSRLDSLTGLLNRQALEDALEKSIAHAYREKIDYAIAMIDIDAFGAYNDYYGHQAGDVALSEVAYTLDSSTRRPLDVCGRFGGEEFVLLWMDGNALELTTLAEQTRAAVEQNQIPHAASTVAPWVTASVGVCHVSSSDGLVSLKDVLGKADRLLYEGKARGRNRVVSERFVAAPVARRASG</sequence>
<keyword evidence="5" id="KW-0548">Nucleotidyltransferase</keyword>
<dbReference type="SUPFAM" id="SSF55073">
    <property type="entry name" value="Nucleotide cyclase"/>
    <property type="match status" value="1"/>
</dbReference>
<dbReference type="CDD" id="cd01949">
    <property type="entry name" value="GGDEF"/>
    <property type="match status" value="1"/>
</dbReference>
<feature type="transmembrane region" description="Helical" evidence="3">
    <location>
        <begin position="123"/>
        <end position="141"/>
    </location>
</feature>
<name>A0ABV7EMI3_9GAMM</name>
<keyword evidence="3" id="KW-0472">Membrane</keyword>
<feature type="transmembrane region" description="Helical" evidence="3">
    <location>
        <begin position="98"/>
        <end position="116"/>
    </location>
</feature>
<feature type="transmembrane region" description="Helical" evidence="3">
    <location>
        <begin position="176"/>
        <end position="195"/>
    </location>
</feature>
<keyword evidence="3" id="KW-1133">Transmembrane helix</keyword>
<gene>
    <name evidence="5" type="ORF">ACFOSU_08495</name>
</gene>
<dbReference type="GO" id="GO:0052621">
    <property type="term" value="F:diguanylate cyclase activity"/>
    <property type="evidence" value="ECO:0007669"/>
    <property type="project" value="UniProtKB-EC"/>
</dbReference>
<dbReference type="NCBIfam" id="TIGR00254">
    <property type="entry name" value="GGDEF"/>
    <property type="match status" value="1"/>
</dbReference>
<dbReference type="InterPro" id="IPR029787">
    <property type="entry name" value="Nucleotide_cyclase"/>
</dbReference>
<dbReference type="PANTHER" id="PTHR45138">
    <property type="entry name" value="REGULATORY COMPONENTS OF SENSORY TRANSDUCTION SYSTEM"/>
    <property type="match status" value="1"/>
</dbReference>
<dbReference type="Proteomes" id="UP001595462">
    <property type="component" value="Unassembled WGS sequence"/>
</dbReference>
<evidence type="ECO:0000256" key="2">
    <source>
        <dbReference type="ARBA" id="ARBA00034247"/>
    </source>
</evidence>
<keyword evidence="6" id="KW-1185">Reference proteome</keyword>
<dbReference type="PANTHER" id="PTHR45138:SF9">
    <property type="entry name" value="DIGUANYLATE CYCLASE DGCM-RELATED"/>
    <property type="match status" value="1"/>
</dbReference>
<accession>A0ABV7EMI3</accession>
<dbReference type="SMART" id="SM00267">
    <property type="entry name" value="GGDEF"/>
    <property type="match status" value="1"/>
</dbReference>
<dbReference type="EC" id="2.7.7.65" evidence="1"/>
<comment type="catalytic activity">
    <reaction evidence="2">
        <text>2 GTP = 3',3'-c-di-GMP + 2 diphosphate</text>
        <dbReference type="Rhea" id="RHEA:24898"/>
        <dbReference type="ChEBI" id="CHEBI:33019"/>
        <dbReference type="ChEBI" id="CHEBI:37565"/>
        <dbReference type="ChEBI" id="CHEBI:58805"/>
        <dbReference type="EC" id="2.7.7.65"/>
    </reaction>
</comment>
<evidence type="ECO:0000259" key="4">
    <source>
        <dbReference type="PROSITE" id="PS50887"/>
    </source>
</evidence>
<proteinExistence type="predicted"/>
<feature type="domain" description="GGDEF" evidence="4">
    <location>
        <begin position="270"/>
        <end position="408"/>
    </location>
</feature>
<organism evidence="5 6">
    <name type="scientific">Salinisphaera aquimarina</name>
    <dbReference type="NCBI Taxonomy" id="2094031"/>
    <lineage>
        <taxon>Bacteria</taxon>
        <taxon>Pseudomonadati</taxon>
        <taxon>Pseudomonadota</taxon>
        <taxon>Gammaproteobacteria</taxon>
        <taxon>Salinisphaerales</taxon>
        <taxon>Salinisphaeraceae</taxon>
        <taxon>Salinisphaera</taxon>
    </lineage>
</organism>
<feature type="transmembrane region" description="Helical" evidence="3">
    <location>
        <begin position="201"/>
        <end position="220"/>
    </location>
</feature>
<keyword evidence="3" id="KW-0812">Transmembrane</keyword>
<evidence type="ECO:0000313" key="5">
    <source>
        <dbReference type="EMBL" id="MFC3103929.1"/>
    </source>
</evidence>
<dbReference type="Gene3D" id="3.30.70.270">
    <property type="match status" value="1"/>
</dbReference>
<dbReference type="InterPro" id="IPR043128">
    <property type="entry name" value="Rev_trsase/Diguanyl_cyclase"/>
</dbReference>
<evidence type="ECO:0000313" key="6">
    <source>
        <dbReference type="Proteomes" id="UP001595462"/>
    </source>
</evidence>
<dbReference type="Pfam" id="PF00990">
    <property type="entry name" value="GGDEF"/>
    <property type="match status" value="1"/>
</dbReference>
<dbReference type="EMBL" id="JBHRSS010000003">
    <property type="protein sequence ID" value="MFC3103929.1"/>
    <property type="molecule type" value="Genomic_DNA"/>
</dbReference>
<dbReference type="InterPro" id="IPR000160">
    <property type="entry name" value="GGDEF_dom"/>
</dbReference>